<evidence type="ECO:0000259" key="2">
    <source>
        <dbReference type="Pfam" id="PF01757"/>
    </source>
</evidence>
<sequence length="355" mass="40232">MTGNKGPFKTNNFDFIRIVAASMVLISHHFALTAQQEPSFFGIFSLGGLAVAIFFVISGYLVMTSWKRDPNLLRFALRRFLRIWPALICVVVFTAYVLGPIVTELPVKEYLRHGATSDYLRTLYMQIYYVLPGVFEHNPYARGVNGSLWTIPYEVRCYIVLGIAGIIGLLKYRSIFLATVAIYLIWFLSKSNADLTQVTNYGRELSAYFLIGAALAVLEPYWSRAPHYWALTLATIFVVLWSIGWRHTALLTALPFLIVYTGTRSTAYVRQAGRFGDPSFGIYLYAFPVQQTVILYTFSQAGFWGTLFLSAITTIALAFLSWNFVEKQALKYKPNPNKASILTRAKSYFMRSPSH</sequence>
<dbReference type="AlphaFoldDB" id="A0A7G9RQK2"/>
<keyword evidence="1" id="KW-1133">Transmembrane helix</keyword>
<proteinExistence type="predicted"/>
<dbReference type="GO" id="GO:0000271">
    <property type="term" value="P:polysaccharide biosynthetic process"/>
    <property type="evidence" value="ECO:0007669"/>
    <property type="project" value="TreeGrafter"/>
</dbReference>
<dbReference type="GO" id="GO:0016747">
    <property type="term" value="F:acyltransferase activity, transferring groups other than amino-acyl groups"/>
    <property type="evidence" value="ECO:0007669"/>
    <property type="project" value="InterPro"/>
</dbReference>
<feature type="transmembrane region" description="Helical" evidence="1">
    <location>
        <begin position="15"/>
        <end position="34"/>
    </location>
</feature>
<evidence type="ECO:0000313" key="4">
    <source>
        <dbReference type="Proteomes" id="UP000515811"/>
    </source>
</evidence>
<keyword evidence="3" id="KW-0012">Acyltransferase</keyword>
<organism evidence="3 4">
    <name type="scientific">Diaphorobacter ruginosibacter</name>
    <dbReference type="NCBI Taxonomy" id="1715720"/>
    <lineage>
        <taxon>Bacteria</taxon>
        <taxon>Pseudomonadati</taxon>
        <taxon>Pseudomonadota</taxon>
        <taxon>Betaproteobacteria</taxon>
        <taxon>Burkholderiales</taxon>
        <taxon>Comamonadaceae</taxon>
        <taxon>Diaphorobacter</taxon>
    </lineage>
</organism>
<feature type="transmembrane region" description="Helical" evidence="1">
    <location>
        <begin position="83"/>
        <end position="102"/>
    </location>
</feature>
<keyword evidence="1" id="KW-0472">Membrane</keyword>
<dbReference type="InterPro" id="IPR002656">
    <property type="entry name" value="Acyl_transf_3_dom"/>
</dbReference>
<dbReference type="KEGG" id="drg:H9K76_03075"/>
<dbReference type="Pfam" id="PF01757">
    <property type="entry name" value="Acyl_transf_3"/>
    <property type="match status" value="1"/>
</dbReference>
<dbReference type="RefSeq" id="WP_187598122.1">
    <property type="nucleotide sequence ID" value="NZ_CP060714.1"/>
</dbReference>
<evidence type="ECO:0000313" key="3">
    <source>
        <dbReference type="EMBL" id="QNN57877.1"/>
    </source>
</evidence>
<name>A0A7G9RQK2_9BURK</name>
<gene>
    <name evidence="3" type="ORF">H9K76_03075</name>
</gene>
<feature type="transmembrane region" description="Helical" evidence="1">
    <location>
        <begin position="228"/>
        <end position="259"/>
    </location>
</feature>
<reference evidence="3 4" key="1">
    <citation type="submission" date="2020-08" db="EMBL/GenBank/DDBJ databases">
        <title>Genome sequence of Diaphorobacter ruginosibacter DSM 27467T.</title>
        <authorList>
            <person name="Hyun D.-W."/>
            <person name="Bae J.-W."/>
        </authorList>
    </citation>
    <scope>NUCLEOTIDE SEQUENCE [LARGE SCALE GENOMIC DNA]</scope>
    <source>
        <strain evidence="3 4">DSM 27467</strain>
    </source>
</reference>
<dbReference type="Proteomes" id="UP000515811">
    <property type="component" value="Chromosome"/>
</dbReference>
<feature type="transmembrane region" description="Helical" evidence="1">
    <location>
        <begin position="40"/>
        <end position="62"/>
    </location>
</feature>
<keyword evidence="1" id="KW-0812">Transmembrane</keyword>
<feature type="domain" description="Acyltransferase 3" evidence="2">
    <location>
        <begin position="12"/>
        <end position="321"/>
    </location>
</feature>
<dbReference type="PANTHER" id="PTHR23028:SF53">
    <property type="entry name" value="ACYL_TRANSF_3 DOMAIN-CONTAINING PROTEIN"/>
    <property type="match status" value="1"/>
</dbReference>
<evidence type="ECO:0000256" key="1">
    <source>
        <dbReference type="SAM" id="Phobius"/>
    </source>
</evidence>
<feature type="transmembrane region" description="Helical" evidence="1">
    <location>
        <begin position="304"/>
        <end position="325"/>
    </location>
</feature>
<protein>
    <submittedName>
        <fullName evidence="3">Acyltransferase</fullName>
    </submittedName>
</protein>
<accession>A0A7G9RQK2</accession>
<feature type="transmembrane region" description="Helical" evidence="1">
    <location>
        <begin position="205"/>
        <end position="222"/>
    </location>
</feature>
<dbReference type="InterPro" id="IPR050879">
    <property type="entry name" value="Acyltransferase_3"/>
</dbReference>
<dbReference type="EMBL" id="CP060714">
    <property type="protein sequence ID" value="QNN57877.1"/>
    <property type="molecule type" value="Genomic_DNA"/>
</dbReference>
<feature type="transmembrane region" description="Helical" evidence="1">
    <location>
        <begin position="158"/>
        <end position="185"/>
    </location>
</feature>
<feature type="transmembrane region" description="Helical" evidence="1">
    <location>
        <begin position="280"/>
        <end position="298"/>
    </location>
</feature>
<keyword evidence="4" id="KW-1185">Reference proteome</keyword>
<keyword evidence="3" id="KW-0808">Transferase</keyword>
<dbReference type="PANTHER" id="PTHR23028">
    <property type="entry name" value="ACETYLTRANSFERASE"/>
    <property type="match status" value="1"/>
</dbReference>
<dbReference type="GO" id="GO:0016020">
    <property type="term" value="C:membrane"/>
    <property type="evidence" value="ECO:0007669"/>
    <property type="project" value="TreeGrafter"/>
</dbReference>